<gene>
    <name evidence="2" type="ORF">NDU88_007422</name>
</gene>
<dbReference type="Proteomes" id="UP001066276">
    <property type="component" value="Chromosome 6"/>
</dbReference>
<evidence type="ECO:0000313" key="2">
    <source>
        <dbReference type="EMBL" id="KAJ1141086.1"/>
    </source>
</evidence>
<keyword evidence="3" id="KW-1185">Reference proteome</keyword>
<evidence type="ECO:0000256" key="1">
    <source>
        <dbReference type="SAM" id="MobiDB-lite"/>
    </source>
</evidence>
<feature type="non-terminal residue" evidence="2">
    <location>
        <position position="63"/>
    </location>
</feature>
<protein>
    <recommendedName>
        <fullName evidence="4">Merozoite surface protein 1</fullName>
    </recommendedName>
</protein>
<reference evidence="2" key="1">
    <citation type="journal article" date="2022" name="bioRxiv">
        <title>Sequencing and chromosome-scale assembly of the giantPleurodeles waltlgenome.</title>
        <authorList>
            <person name="Brown T."/>
            <person name="Elewa A."/>
            <person name="Iarovenko S."/>
            <person name="Subramanian E."/>
            <person name="Araus A.J."/>
            <person name="Petzold A."/>
            <person name="Susuki M."/>
            <person name="Suzuki K.-i.T."/>
            <person name="Hayashi T."/>
            <person name="Toyoda A."/>
            <person name="Oliveira C."/>
            <person name="Osipova E."/>
            <person name="Leigh N.D."/>
            <person name="Simon A."/>
            <person name="Yun M.H."/>
        </authorList>
    </citation>
    <scope>NUCLEOTIDE SEQUENCE</scope>
    <source>
        <strain evidence="2">20211129_DDA</strain>
        <tissue evidence="2">Liver</tissue>
    </source>
</reference>
<proteinExistence type="predicted"/>
<comment type="caution">
    <text evidence="2">The sequence shown here is derived from an EMBL/GenBank/DDBJ whole genome shotgun (WGS) entry which is preliminary data.</text>
</comment>
<organism evidence="2 3">
    <name type="scientific">Pleurodeles waltl</name>
    <name type="common">Iberian ribbed newt</name>
    <dbReference type="NCBI Taxonomy" id="8319"/>
    <lineage>
        <taxon>Eukaryota</taxon>
        <taxon>Metazoa</taxon>
        <taxon>Chordata</taxon>
        <taxon>Craniata</taxon>
        <taxon>Vertebrata</taxon>
        <taxon>Euteleostomi</taxon>
        <taxon>Amphibia</taxon>
        <taxon>Batrachia</taxon>
        <taxon>Caudata</taxon>
        <taxon>Salamandroidea</taxon>
        <taxon>Salamandridae</taxon>
        <taxon>Pleurodelinae</taxon>
        <taxon>Pleurodeles</taxon>
    </lineage>
</organism>
<accession>A0AAV7QP07</accession>
<dbReference type="EMBL" id="JANPWB010000010">
    <property type="protein sequence ID" value="KAJ1141086.1"/>
    <property type="molecule type" value="Genomic_DNA"/>
</dbReference>
<feature type="compositionally biased region" description="Low complexity" evidence="1">
    <location>
        <begin position="29"/>
        <end position="44"/>
    </location>
</feature>
<name>A0AAV7QP07_PLEWA</name>
<dbReference type="AlphaFoldDB" id="A0AAV7QP07"/>
<evidence type="ECO:0008006" key="4">
    <source>
        <dbReference type="Google" id="ProtNLM"/>
    </source>
</evidence>
<feature type="region of interest" description="Disordered" evidence="1">
    <location>
        <begin position="1"/>
        <end position="44"/>
    </location>
</feature>
<sequence>RKKRTTSEVVPGDKGASATTSVEAVRSVGPTAPTPSAGTSGSSSVLNTAVAGGEEAAAAVIGI</sequence>
<evidence type="ECO:0000313" key="3">
    <source>
        <dbReference type="Proteomes" id="UP001066276"/>
    </source>
</evidence>
<feature type="non-terminal residue" evidence="2">
    <location>
        <position position="1"/>
    </location>
</feature>